<sequence>MKNLLGVISGINIFVRDYDEAIAFYQDVLGFELIEDMAMGTEKRWVTLKPNTACQTQIILSKAQSAEKKSLVGKQAGSSVLMILTTPDFDRTYQHYIEHGVTFSEAPRREPYGKVVIFEDLYGNKFDLIEPAER</sequence>
<organism evidence="2 3">
    <name type="scientific">Thalassotalea eurytherma</name>
    <dbReference type="NCBI Taxonomy" id="1144278"/>
    <lineage>
        <taxon>Bacteria</taxon>
        <taxon>Pseudomonadati</taxon>
        <taxon>Pseudomonadota</taxon>
        <taxon>Gammaproteobacteria</taxon>
        <taxon>Alteromonadales</taxon>
        <taxon>Colwelliaceae</taxon>
        <taxon>Thalassotalea</taxon>
    </lineage>
</organism>
<dbReference type="PROSITE" id="PS51819">
    <property type="entry name" value="VOC"/>
    <property type="match status" value="1"/>
</dbReference>
<evidence type="ECO:0000313" key="2">
    <source>
        <dbReference type="EMBL" id="GLX81180.1"/>
    </source>
</evidence>
<name>A0ABQ6GZ60_9GAMM</name>
<accession>A0ABQ6GZ60</accession>
<proteinExistence type="predicted"/>
<evidence type="ECO:0000259" key="1">
    <source>
        <dbReference type="PROSITE" id="PS51819"/>
    </source>
</evidence>
<dbReference type="GO" id="GO:0051213">
    <property type="term" value="F:dioxygenase activity"/>
    <property type="evidence" value="ECO:0007669"/>
    <property type="project" value="UniProtKB-KW"/>
</dbReference>
<dbReference type="Pfam" id="PF00903">
    <property type="entry name" value="Glyoxalase"/>
    <property type="match status" value="1"/>
</dbReference>
<dbReference type="RefSeq" id="WP_284206509.1">
    <property type="nucleotide sequence ID" value="NZ_BSSU01000003.1"/>
</dbReference>
<keyword evidence="2" id="KW-0223">Dioxygenase</keyword>
<dbReference type="PANTHER" id="PTHR36437:SF2">
    <property type="entry name" value="GLYOXALASE_BLEOMYCIN RESISTANCE PROTEIN_DIOXYGENASE"/>
    <property type="match status" value="1"/>
</dbReference>
<reference evidence="2 3" key="1">
    <citation type="submission" date="2023-03" db="EMBL/GenBank/DDBJ databases">
        <title>Draft genome sequence of Thalassotalea eurytherma JCM 18482T.</title>
        <authorList>
            <person name="Sawabe T."/>
        </authorList>
    </citation>
    <scope>NUCLEOTIDE SEQUENCE [LARGE SCALE GENOMIC DNA]</scope>
    <source>
        <strain evidence="2 3">JCM 18482</strain>
    </source>
</reference>
<dbReference type="PANTHER" id="PTHR36437">
    <property type="entry name" value="GLYOXALASE/BLEOMYCIN RESISTANCE PROTEIN/DIOXYGENASE"/>
    <property type="match status" value="1"/>
</dbReference>
<dbReference type="InterPro" id="IPR029068">
    <property type="entry name" value="Glyas_Bleomycin-R_OHBP_Dase"/>
</dbReference>
<dbReference type="InterPro" id="IPR004360">
    <property type="entry name" value="Glyas_Fos-R_dOase_dom"/>
</dbReference>
<evidence type="ECO:0000313" key="3">
    <source>
        <dbReference type="Proteomes" id="UP001157133"/>
    </source>
</evidence>
<dbReference type="Gene3D" id="3.10.180.10">
    <property type="entry name" value="2,3-Dihydroxybiphenyl 1,2-Dioxygenase, domain 1"/>
    <property type="match status" value="1"/>
</dbReference>
<gene>
    <name evidence="2" type="ORF">theurythT_06320</name>
</gene>
<dbReference type="Proteomes" id="UP001157133">
    <property type="component" value="Unassembled WGS sequence"/>
</dbReference>
<keyword evidence="3" id="KW-1185">Reference proteome</keyword>
<comment type="caution">
    <text evidence="2">The sequence shown here is derived from an EMBL/GenBank/DDBJ whole genome shotgun (WGS) entry which is preliminary data.</text>
</comment>
<dbReference type="EMBL" id="BSSU01000003">
    <property type="protein sequence ID" value="GLX81180.1"/>
    <property type="molecule type" value="Genomic_DNA"/>
</dbReference>
<protein>
    <submittedName>
        <fullName evidence="2">Extradiol dioxygenase</fullName>
    </submittedName>
</protein>
<dbReference type="SUPFAM" id="SSF54593">
    <property type="entry name" value="Glyoxalase/Bleomycin resistance protein/Dihydroxybiphenyl dioxygenase"/>
    <property type="match status" value="1"/>
</dbReference>
<feature type="domain" description="VOC" evidence="1">
    <location>
        <begin position="7"/>
        <end position="131"/>
    </location>
</feature>
<keyword evidence="2" id="KW-0560">Oxidoreductase</keyword>
<dbReference type="InterPro" id="IPR037523">
    <property type="entry name" value="VOC_core"/>
</dbReference>